<accession>A0A067QDL3</accession>
<organism evidence="1 2">
    <name type="scientific">Jaapia argillacea MUCL 33604</name>
    <dbReference type="NCBI Taxonomy" id="933084"/>
    <lineage>
        <taxon>Eukaryota</taxon>
        <taxon>Fungi</taxon>
        <taxon>Dikarya</taxon>
        <taxon>Basidiomycota</taxon>
        <taxon>Agaricomycotina</taxon>
        <taxon>Agaricomycetes</taxon>
        <taxon>Agaricomycetidae</taxon>
        <taxon>Jaapiales</taxon>
        <taxon>Jaapiaceae</taxon>
        <taxon>Jaapia</taxon>
    </lineage>
</organism>
<gene>
    <name evidence="1" type="ORF">JAAARDRAFT_168081</name>
</gene>
<dbReference type="Proteomes" id="UP000027265">
    <property type="component" value="Unassembled WGS sequence"/>
</dbReference>
<proteinExistence type="predicted"/>
<protein>
    <submittedName>
        <fullName evidence="1">Uncharacterized protein</fullName>
    </submittedName>
</protein>
<feature type="non-terminal residue" evidence="1">
    <location>
        <position position="152"/>
    </location>
</feature>
<dbReference type="EMBL" id="KL197709">
    <property type="protein sequence ID" value="KDQ65153.1"/>
    <property type="molecule type" value="Genomic_DNA"/>
</dbReference>
<name>A0A067QDL3_9AGAM</name>
<dbReference type="HOGENOM" id="CLU_018544_3_1_1"/>
<dbReference type="AlphaFoldDB" id="A0A067QDL3"/>
<dbReference type="OrthoDB" id="3248197at2759"/>
<dbReference type="STRING" id="933084.A0A067QDL3"/>
<keyword evidence="2" id="KW-1185">Reference proteome</keyword>
<reference evidence="2" key="1">
    <citation type="journal article" date="2014" name="Proc. Natl. Acad. Sci. U.S.A.">
        <title>Extensive sampling of basidiomycete genomes demonstrates inadequacy of the white-rot/brown-rot paradigm for wood decay fungi.</title>
        <authorList>
            <person name="Riley R."/>
            <person name="Salamov A.A."/>
            <person name="Brown D.W."/>
            <person name="Nagy L.G."/>
            <person name="Floudas D."/>
            <person name="Held B.W."/>
            <person name="Levasseur A."/>
            <person name="Lombard V."/>
            <person name="Morin E."/>
            <person name="Otillar R."/>
            <person name="Lindquist E.A."/>
            <person name="Sun H."/>
            <person name="LaButti K.M."/>
            <person name="Schmutz J."/>
            <person name="Jabbour D."/>
            <person name="Luo H."/>
            <person name="Baker S.E."/>
            <person name="Pisabarro A.G."/>
            <person name="Walton J.D."/>
            <person name="Blanchette R.A."/>
            <person name="Henrissat B."/>
            <person name="Martin F."/>
            <person name="Cullen D."/>
            <person name="Hibbett D.S."/>
            <person name="Grigoriev I.V."/>
        </authorList>
    </citation>
    <scope>NUCLEOTIDE SEQUENCE [LARGE SCALE GENOMIC DNA]</scope>
    <source>
        <strain evidence="2">MUCL 33604</strain>
    </source>
</reference>
<evidence type="ECO:0000313" key="2">
    <source>
        <dbReference type="Proteomes" id="UP000027265"/>
    </source>
</evidence>
<evidence type="ECO:0000313" key="1">
    <source>
        <dbReference type="EMBL" id="KDQ65153.1"/>
    </source>
</evidence>
<sequence>MDPSTRPFIEALRSNQSILPGIDLCAELSQAQAHVSALDDQIADLKRKREGAFLHVQDIQSLSSPIRHLPPEILSEVFMDCLDQDHKGPLLHTQPLLLSAVCCHWRVVALATPALWSTISFQLRHEQPQDLERISAALELFMARSAASPLSL</sequence>
<dbReference type="InParanoid" id="A0A067QDL3"/>